<keyword evidence="7" id="KW-1015">Disulfide bond</keyword>
<keyword evidence="13" id="KW-1185">Reference proteome</keyword>
<keyword evidence="8" id="KW-0675">Receptor</keyword>
<evidence type="ECO:0000313" key="13">
    <source>
        <dbReference type="Proteomes" id="UP001295444"/>
    </source>
</evidence>
<dbReference type="GO" id="GO:0006955">
    <property type="term" value="P:immune response"/>
    <property type="evidence" value="ECO:0007669"/>
    <property type="project" value="TreeGrafter"/>
</dbReference>
<dbReference type="Pfam" id="PF07686">
    <property type="entry name" value="V-set"/>
    <property type="match status" value="1"/>
</dbReference>
<comment type="subcellular location">
    <subcellularLocation>
        <location evidence="1">Cell membrane</location>
        <topology evidence="1">Single-pass type I membrane protein</topology>
    </subcellularLocation>
</comment>
<keyword evidence="6" id="KW-0472">Membrane</keyword>
<dbReference type="EMBL" id="OW240914">
    <property type="protein sequence ID" value="CAH2272709.1"/>
    <property type="molecule type" value="Genomic_DNA"/>
</dbReference>
<keyword evidence="2" id="KW-1003">Cell membrane</keyword>
<dbReference type="InterPro" id="IPR007110">
    <property type="entry name" value="Ig-like_dom"/>
</dbReference>
<evidence type="ECO:0000256" key="2">
    <source>
        <dbReference type="ARBA" id="ARBA00022475"/>
    </source>
</evidence>
<reference evidence="12" key="1">
    <citation type="submission" date="2022-03" db="EMBL/GenBank/DDBJ databases">
        <authorList>
            <person name="Alioto T."/>
            <person name="Alioto T."/>
            <person name="Gomez Garrido J."/>
        </authorList>
    </citation>
    <scope>NUCLEOTIDE SEQUENCE</scope>
</reference>
<evidence type="ECO:0000256" key="5">
    <source>
        <dbReference type="ARBA" id="ARBA00022989"/>
    </source>
</evidence>
<feature type="domain" description="Ig-like" evidence="11">
    <location>
        <begin position="10"/>
        <end position="113"/>
    </location>
</feature>
<dbReference type="InterPro" id="IPR003599">
    <property type="entry name" value="Ig_sub"/>
</dbReference>
<evidence type="ECO:0000256" key="7">
    <source>
        <dbReference type="ARBA" id="ARBA00023157"/>
    </source>
</evidence>
<dbReference type="InterPro" id="IPR036179">
    <property type="entry name" value="Ig-like_dom_sf"/>
</dbReference>
<gene>
    <name evidence="12" type="ORF">PECUL_23A044900</name>
</gene>
<evidence type="ECO:0000256" key="6">
    <source>
        <dbReference type="ARBA" id="ARBA00023136"/>
    </source>
</evidence>
<name>A0AAD1RIY9_PELCU</name>
<evidence type="ECO:0000256" key="3">
    <source>
        <dbReference type="ARBA" id="ARBA00022692"/>
    </source>
</evidence>
<evidence type="ECO:0000256" key="8">
    <source>
        <dbReference type="ARBA" id="ARBA00023170"/>
    </source>
</evidence>
<evidence type="ECO:0000256" key="9">
    <source>
        <dbReference type="ARBA" id="ARBA00023180"/>
    </source>
</evidence>
<dbReference type="SUPFAM" id="SSF48726">
    <property type="entry name" value="Immunoglobulin"/>
    <property type="match status" value="1"/>
</dbReference>
<keyword evidence="5" id="KW-1133">Transmembrane helix</keyword>
<dbReference type="InterPro" id="IPR013783">
    <property type="entry name" value="Ig-like_fold"/>
</dbReference>
<dbReference type="PANTHER" id="PTHR25466:SF9">
    <property type="entry name" value="FIBRONECTIN TYPE-III DOMAIN-CONTAINING PROTEIN"/>
    <property type="match status" value="1"/>
</dbReference>
<sequence>MTHQRAFIDPSSVSGRPCPCPHRYVNAHLGDTVHLPCVIPWRPQDHDKWKVTWERKSEAGGKIFVHCQEGSSGEVKQNEDYSGRTSLSPNWEEKKSGTLELRNVKLTDAGLYTFWITPLPEEPDPSSMCCEVTLIVDNMGITKEKGCCCKCALPCKETHVGHTEYALSFSK</sequence>
<dbReference type="GO" id="GO:0031295">
    <property type="term" value="P:T cell costimulation"/>
    <property type="evidence" value="ECO:0007669"/>
    <property type="project" value="TreeGrafter"/>
</dbReference>
<dbReference type="Gene3D" id="2.60.40.10">
    <property type="entry name" value="Immunoglobulins"/>
    <property type="match status" value="1"/>
</dbReference>
<keyword evidence="4" id="KW-0732">Signal</keyword>
<evidence type="ECO:0000256" key="4">
    <source>
        <dbReference type="ARBA" id="ARBA00022729"/>
    </source>
</evidence>
<dbReference type="GO" id="GO:0009897">
    <property type="term" value="C:external side of plasma membrane"/>
    <property type="evidence" value="ECO:0007669"/>
    <property type="project" value="TreeGrafter"/>
</dbReference>
<keyword evidence="3" id="KW-0812">Transmembrane</keyword>
<evidence type="ECO:0000313" key="12">
    <source>
        <dbReference type="EMBL" id="CAH2272709.1"/>
    </source>
</evidence>
<evidence type="ECO:0000259" key="11">
    <source>
        <dbReference type="PROSITE" id="PS50835"/>
    </source>
</evidence>
<organism evidence="12 13">
    <name type="scientific">Pelobates cultripes</name>
    <name type="common">Western spadefoot toad</name>
    <dbReference type="NCBI Taxonomy" id="61616"/>
    <lineage>
        <taxon>Eukaryota</taxon>
        <taxon>Metazoa</taxon>
        <taxon>Chordata</taxon>
        <taxon>Craniata</taxon>
        <taxon>Vertebrata</taxon>
        <taxon>Euteleostomi</taxon>
        <taxon>Amphibia</taxon>
        <taxon>Batrachia</taxon>
        <taxon>Anura</taxon>
        <taxon>Pelobatoidea</taxon>
        <taxon>Pelobatidae</taxon>
        <taxon>Pelobates</taxon>
    </lineage>
</organism>
<protein>
    <submittedName>
        <fullName evidence="12">CD276 antigen-like</fullName>
    </submittedName>
</protein>
<evidence type="ECO:0000256" key="1">
    <source>
        <dbReference type="ARBA" id="ARBA00004251"/>
    </source>
</evidence>
<dbReference type="InterPro" id="IPR051713">
    <property type="entry name" value="T-cell_Activation_Regulation"/>
</dbReference>
<dbReference type="PANTHER" id="PTHR25466">
    <property type="entry name" value="T-LYMPHOCYTE ACTIVATION ANTIGEN"/>
    <property type="match status" value="1"/>
</dbReference>
<dbReference type="PROSITE" id="PS50835">
    <property type="entry name" value="IG_LIKE"/>
    <property type="match status" value="1"/>
</dbReference>
<dbReference type="SMART" id="SM00409">
    <property type="entry name" value="IG"/>
    <property type="match status" value="1"/>
</dbReference>
<dbReference type="InterPro" id="IPR013106">
    <property type="entry name" value="Ig_V-set"/>
</dbReference>
<dbReference type="GO" id="GO:0042102">
    <property type="term" value="P:positive regulation of T cell proliferation"/>
    <property type="evidence" value="ECO:0007669"/>
    <property type="project" value="TreeGrafter"/>
</dbReference>
<keyword evidence="10" id="KW-0393">Immunoglobulin domain</keyword>
<keyword evidence="9" id="KW-0325">Glycoprotein</keyword>
<dbReference type="GO" id="GO:0042130">
    <property type="term" value="P:negative regulation of T cell proliferation"/>
    <property type="evidence" value="ECO:0007669"/>
    <property type="project" value="TreeGrafter"/>
</dbReference>
<dbReference type="Proteomes" id="UP001295444">
    <property type="component" value="Chromosome 03"/>
</dbReference>
<evidence type="ECO:0000256" key="10">
    <source>
        <dbReference type="ARBA" id="ARBA00023319"/>
    </source>
</evidence>
<dbReference type="AlphaFoldDB" id="A0AAD1RIY9"/>
<proteinExistence type="predicted"/>
<dbReference type="GO" id="GO:0071222">
    <property type="term" value="P:cellular response to lipopolysaccharide"/>
    <property type="evidence" value="ECO:0007669"/>
    <property type="project" value="TreeGrafter"/>
</dbReference>
<dbReference type="GO" id="GO:0007166">
    <property type="term" value="P:cell surface receptor signaling pathway"/>
    <property type="evidence" value="ECO:0007669"/>
    <property type="project" value="TreeGrafter"/>
</dbReference>
<accession>A0AAD1RIY9</accession>